<dbReference type="Proteomes" id="UP001198151">
    <property type="component" value="Unassembled WGS sequence"/>
</dbReference>
<proteinExistence type="predicted"/>
<dbReference type="RefSeq" id="WP_227708301.1">
    <property type="nucleotide sequence ID" value="NZ_JAJEQX010000023.1"/>
</dbReference>
<evidence type="ECO:0000313" key="3">
    <source>
        <dbReference type="Proteomes" id="UP001198151"/>
    </source>
</evidence>
<keyword evidence="1" id="KW-0812">Transmembrane</keyword>
<sequence>MYIKKSVLGTMVALAGGAVLTALCILFSFTEVAIPVPVYAAAWFSCLGGMLALTSRIFR</sequence>
<protein>
    <submittedName>
        <fullName evidence="2">Uncharacterized protein</fullName>
    </submittedName>
</protein>
<feature type="transmembrane region" description="Helical" evidence="1">
    <location>
        <begin position="36"/>
        <end position="58"/>
    </location>
</feature>
<evidence type="ECO:0000313" key="2">
    <source>
        <dbReference type="EMBL" id="MCC2255223.1"/>
    </source>
</evidence>
<dbReference type="EMBL" id="JAJEQX010000023">
    <property type="protein sequence ID" value="MCC2255223.1"/>
    <property type="molecule type" value="Genomic_DNA"/>
</dbReference>
<organism evidence="2 3">
    <name type="scientific">Ruminococcus turbiniformis</name>
    <dbReference type="NCBI Taxonomy" id="2881258"/>
    <lineage>
        <taxon>Bacteria</taxon>
        <taxon>Bacillati</taxon>
        <taxon>Bacillota</taxon>
        <taxon>Clostridia</taxon>
        <taxon>Eubacteriales</taxon>
        <taxon>Oscillospiraceae</taxon>
        <taxon>Ruminococcus</taxon>
    </lineage>
</organism>
<keyword evidence="1" id="KW-0472">Membrane</keyword>
<gene>
    <name evidence="2" type="ORF">LKD70_12475</name>
</gene>
<evidence type="ECO:0000256" key="1">
    <source>
        <dbReference type="SAM" id="Phobius"/>
    </source>
</evidence>
<comment type="caution">
    <text evidence="2">The sequence shown here is derived from an EMBL/GenBank/DDBJ whole genome shotgun (WGS) entry which is preliminary data.</text>
</comment>
<keyword evidence="1" id="KW-1133">Transmembrane helix</keyword>
<name>A0ABS8G0V5_9FIRM</name>
<accession>A0ABS8G0V5</accession>
<reference evidence="2 3" key="1">
    <citation type="submission" date="2021-10" db="EMBL/GenBank/DDBJ databases">
        <title>Anaerobic single-cell dispensing facilitates the cultivation of human gut bacteria.</title>
        <authorList>
            <person name="Afrizal A."/>
        </authorList>
    </citation>
    <scope>NUCLEOTIDE SEQUENCE [LARGE SCALE GENOMIC DNA]</scope>
    <source>
        <strain evidence="2 3">CLA-AA-H200</strain>
    </source>
</reference>
<keyword evidence="3" id="KW-1185">Reference proteome</keyword>
<feature type="transmembrane region" description="Helical" evidence="1">
    <location>
        <begin position="7"/>
        <end position="30"/>
    </location>
</feature>